<dbReference type="PROSITE" id="PS51257">
    <property type="entry name" value="PROKAR_LIPOPROTEIN"/>
    <property type="match status" value="1"/>
</dbReference>
<dbReference type="EMBL" id="CP134146">
    <property type="protein sequence ID" value="WNC67879.1"/>
    <property type="molecule type" value="Genomic_DNA"/>
</dbReference>
<protein>
    <recommendedName>
        <fullName evidence="5">Cytochrome c domain-containing protein</fullName>
    </recommendedName>
</protein>
<reference evidence="4" key="1">
    <citation type="submission" date="2023-09" db="EMBL/GenBank/DDBJ databases">
        <authorList>
            <person name="Li S."/>
            <person name="Li X."/>
            <person name="Zhang C."/>
            <person name="Zhao Z."/>
        </authorList>
    </citation>
    <scope>NUCLEOTIDE SEQUENCE [LARGE SCALE GENOMIC DNA]</scope>
    <source>
        <strain evidence="4">SQ345</strain>
    </source>
</reference>
<sequence length="527" mass="57474">MKTTKLKQVQIISLAAIFSITVSACGAGSEDLPKNAPATIQDADGDGYADHNDAFPNDAAEWFDTDGDGFGDNADVFPHDSTEWLDSDSDGFGDNVDAFPLDAEEWLDENSNGIGDNNDPDLGWTPNDGAGAPDGSDGNCDANTDGVNWNALMTENCTDIASYNLFKDSSDPTTNPNAGGVPFDLAVPLFTDYATKYRYAFIPEGLTVTYSANEVLDFPVGSVLVKTFTMPANTADREGTELVIETRLLIHRPDGWMALPYYWDPIESSGDTAKLAITGASLDVTTTHKGEELAFTYNVPKATSCNSCHQILPVTQDSDDIRPNVFKPIGPKARNLNKDYAYDSGSENQLTYWADNGLLVGLPDAADNLEKMMLFRDDTILSQLSAEELERTARGYLDINCAHCHRSELTLSEAGHEHYAGAAGYTGLQLEYNRDYATQTSKFGTCKAPIANRDDTNRTEFLDEFPEELTYDVVPQAPEQSYLLYRLTTSNANQRMAPLGRSTKHAEGLELVKAWINSLPAEGCSPE</sequence>
<dbReference type="RefSeq" id="WP_348387038.1">
    <property type="nucleotide sequence ID" value="NZ_CP134146.1"/>
</dbReference>
<feature type="region of interest" description="Disordered" evidence="1">
    <location>
        <begin position="31"/>
        <end position="58"/>
    </location>
</feature>
<dbReference type="Gene3D" id="4.10.1080.10">
    <property type="entry name" value="TSP type-3 repeat"/>
    <property type="match status" value="1"/>
</dbReference>
<feature type="chain" id="PRO_5045584452" description="Cytochrome c domain-containing protein" evidence="2">
    <location>
        <begin position="25"/>
        <end position="527"/>
    </location>
</feature>
<feature type="region of interest" description="Disordered" evidence="1">
    <location>
        <begin position="108"/>
        <end position="139"/>
    </location>
</feature>
<organism evidence="3 4">
    <name type="scientific">Thalassotalea nanhaiensis</name>
    <dbReference type="NCBI Taxonomy" id="3065648"/>
    <lineage>
        <taxon>Bacteria</taxon>
        <taxon>Pseudomonadati</taxon>
        <taxon>Pseudomonadota</taxon>
        <taxon>Gammaproteobacteria</taxon>
        <taxon>Alteromonadales</taxon>
        <taxon>Colwelliaceae</taxon>
        <taxon>Thalassotalea</taxon>
    </lineage>
</organism>
<evidence type="ECO:0008006" key="5">
    <source>
        <dbReference type="Google" id="ProtNLM"/>
    </source>
</evidence>
<keyword evidence="4" id="KW-1185">Reference proteome</keyword>
<accession>A0ABY9TJB9</accession>
<gene>
    <name evidence="3" type="ORF">RI845_15285</name>
</gene>
<dbReference type="Proteomes" id="UP001248581">
    <property type="component" value="Chromosome"/>
</dbReference>
<keyword evidence="2" id="KW-0732">Signal</keyword>
<feature type="signal peptide" evidence="2">
    <location>
        <begin position="1"/>
        <end position="24"/>
    </location>
</feature>
<evidence type="ECO:0000256" key="1">
    <source>
        <dbReference type="SAM" id="MobiDB-lite"/>
    </source>
</evidence>
<proteinExistence type="predicted"/>
<evidence type="ECO:0000313" key="3">
    <source>
        <dbReference type="EMBL" id="WNC67879.1"/>
    </source>
</evidence>
<evidence type="ECO:0000256" key="2">
    <source>
        <dbReference type="SAM" id="SignalP"/>
    </source>
</evidence>
<name>A0ABY9TJB9_9GAMM</name>
<dbReference type="InterPro" id="IPR028974">
    <property type="entry name" value="TSP_type-3_rpt"/>
</dbReference>
<evidence type="ECO:0000313" key="4">
    <source>
        <dbReference type="Proteomes" id="UP001248581"/>
    </source>
</evidence>